<organism evidence="1 2">
    <name type="scientific">Violaceomyces palustris</name>
    <dbReference type="NCBI Taxonomy" id="1673888"/>
    <lineage>
        <taxon>Eukaryota</taxon>
        <taxon>Fungi</taxon>
        <taxon>Dikarya</taxon>
        <taxon>Basidiomycota</taxon>
        <taxon>Ustilaginomycotina</taxon>
        <taxon>Ustilaginomycetes</taxon>
        <taxon>Violaceomycetales</taxon>
        <taxon>Violaceomycetaceae</taxon>
        <taxon>Violaceomyces</taxon>
    </lineage>
</organism>
<dbReference type="EMBL" id="KZ819836">
    <property type="protein sequence ID" value="PWN51530.1"/>
    <property type="molecule type" value="Genomic_DNA"/>
</dbReference>
<name>A0ACD0P0A6_9BASI</name>
<accession>A0ACD0P0A6</accession>
<gene>
    <name evidence="1" type="ORF">IE53DRAFT_378882</name>
</gene>
<keyword evidence="2" id="KW-1185">Reference proteome</keyword>
<evidence type="ECO:0000313" key="2">
    <source>
        <dbReference type="Proteomes" id="UP000245626"/>
    </source>
</evidence>
<dbReference type="Proteomes" id="UP000245626">
    <property type="component" value="Unassembled WGS sequence"/>
</dbReference>
<reference evidence="1 2" key="1">
    <citation type="journal article" date="2018" name="Mol. Biol. Evol.">
        <title>Broad Genomic Sampling Reveals a Smut Pathogenic Ancestry of the Fungal Clade Ustilaginomycotina.</title>
        <authorList>
            <person name="Kijpornyongpan T."/>
            <person name="Mondo S.J."/>
            <person name="Barry K."/>
            <person name="Sandor L."/>
            <person name="Lee J."/>
            <person name="Lipzen A."/>
            <person name="Pangilinan J."/>
            <person name="LaButti K."/>
            <person name="Hainaut M."/>
            <person name="Henrissat B."/>
            <person name="Grigoriev I.V."/>
            <person name="Spatafora J.W."/>
            <person name="Aime M.C."/>
        </authorList>
    </citation>
    <scope>NUCLEOTIDE SEQUENCE [LARGE SCALE GENOMIC DNA]</scope>
    <source>
        <strain evidence="1 2">SA 807</strain>
    </source>
</reference>
<evidence type="ECO:0000313" key="1">
    <source>
        <dbReference type="EMBL" id="PWN51530.1"/>
    </source>
</evidence>
<protein>
    <submittedName>
        <fullName evidence="1">Uncharacterized protein</fullName>
    </submittedName>
</protein>
<sequence>MASPRTPGGAQPIPLHVRCEISKLGHGEVLFVGQTSFAPGLWVGVELDHPNGKNNGVVQGKRYFECREGHGVFVRSSQVHVLAPEDEFGESLQDEEEPYLERPQPKVTNHDAFKTTAPQKPSARSQLRAPSPSKSVATPTTLSRPPSTLARPRSSLAPAASAKGLGSVLGKGPASPVKPSLPGARSPVKPGTLTPSTRAPSSISSASARSVAPSTSVSRTSSPITPAAARLQRAPLARNPPASGRTSAGPSRLGQAPPITGSIVSDPKAGVGKPQTPSAARASLRPVAGARPSMISHRASTSSHANSSPSVAAASRTGMVRSQSGPTRAMPASEPLTRATSAASSTSKSEAGALSRPRTSGVSASGGGLLAMGAVDASSQAHLLDHEDDFDDEDDELMNMSLDEGDFSGELIEREEALNDEIGDETILTPSRTKSLSKLSPSASSASVVKTSPKAEKDHMSLNQRTIGHSAEVGALTREIDELRAKLRIMEKKREEDREKIRDVDRLKAEAESFLAVKPKLTAKTQELQSELRDLLKLEKDWQIQREDFERQIVDLNEQIEMATLDKEMAEEKAEAAISELSIVKEDVEELKIEVEVLKEENALYEHGEVTEGEKTSAGYIQLEKQNERLKEALIRLRDITSETEAEQKRKISELDKELMSLQDLQSSYESVCSRLANAEALVEDVKMQLDDALGAEEMLEQLTERNLLLGEKIEEMQGIIEDLEALKELNDELEETHIETEKQLQEEVDLKDMQIRENRMRNEALEANVADYEGTFSQFRELVANLQNDLETLRAEQAQERGEGAGGKDLTSQSQAMLNLNLKLQSSAMKSQAKTIELELGKLHASQAMVHLDIIRPYLPQAYFEADADAVNCLLFFQRMAHKADLIKTVVETNYDIQESLASVVPEQLIGICKMRHSLAHFAAISRQIAAVLQLAPDMTFIESAKIYRENMSVEKRIDSFIEALRREELKEVECGKEFGRFVKQFEEFSTLLGGDENDSDLAAKEVGAATLIDHDLDTLIAAIGFTKQSIAALYNDDDVEWEMGERTLEDDVFDPLQQLINNIKATKVPTRKVLRRLASLYSNDEAVKFEAIMALPPLGLLSSQLVTFATQLATKVATYVQEVRSSKMAFEIEVLVRFIIDAAREGLGKNDQKIWSSPLSYTSHLAATMNSVLSAAIEHQNVFKISGPGPWLARAAKIKADASHNVDAERQIAKLSEDARDLYRQIKARDQALQEGSIKVERLQKQLEKSKEQNDQMGEIKSGISEAQKQAKAYQEANDALQAELDALQQANDRLKQQVAEGGSSGSGGKTKGGANEKEDDQLPIASSSLETSYLLEQIESLRGALKHLKEENRLLKSVDLRKQFDLLPELSPSWHTSLPTRKEGNEEEKKEIGTPALARTTPKSVELRRAVDETKMLYDQLLRLSVSPKVVDLTKVCKLVPAPSSSSLSKVKDQNLKSPSGAATSSSSSPLSHQAPSDGKKREGNEEEGGKEEEEEGEESSSGGEEKKVQGARVLISKRKWQPAKSLPINQYLCQVEARRRIRERILSLEDKVRNGIMAATANDHAHQPFTFANGRDPVPLSSH</sequence>
<proteinExistence type="predicted"/>